<feature type="region of interest" description="Disordered" evidence="5">
    <location>
        <begin position="253"/>
        <end position="292"/>
    </location>
</feature>
<keyword evidence="2" id="KW-0519">Myristate</keyword>
<name>A0A7S1P320_9ALVE</name>
<dbReference type="InterPro" id="IPR011992">
    <property type="entry name" value="EF-hand-dom_pair"/>
</dbReference>
<evidence type="ECO:0000256" key="3">
    <source>
        <dbReference type="ARBA" id="ARBA00022737"/>
    </source>
</evidence>
<evidence type="ECO:0000256" key="1">
    <source>
        <dbReference type="ARBA" id="ARBA00006049"/>
    </source>
</evidence>
<proteinExistence type="inferred from homology"/>
<dbReference type="PANTHER" id="PTHR23055:SF178">
    <property type="entry name" value="NEUROCALCIN HOMOLOG"/>
    <property type="match status" value="1"/>
</dbReference>
<comment type="similarity">
    <text evidence="1">Belongs to the recoverin family.</text>
</comment>
<dbReference type="EMBL" id="HBGB01020106">
    <property type="protein sequence ID" value="CAD9056543.1"/>
    <property type="molecule type" value="Transcribed_RNA"/>
</dbReference>
<evidence type="ECO:0000313" key="6">
    <source>
        <dbReference type="EMBL" id="CAD9056543.1"/>
    </source>
</evidence>
<dbReference type="SUPFAM" id="SSF47473">
    <property type="entry name" value="EF-hand"/>
    <property type="match status" value="1"/>
</dbReference>
<organism evidence="6">
    <name type="scientific">Vitrella brassicaformis</name>
    <dbReference type="NCBI Taxonomy" id="1169539"/>
    <lineage>
        <taxon>Eukaryota</taxon>
        <taxon>Sar</taxon>
        <taxon>Alveolata</taxon>
        <taxon>Colpodellida</taxon>
        <taxon>Vitrellaceae</taxon>
        <taxon>Vitrella</taxon>
    </lineage>
</organism>
<reference evidence="6" key="1">
    <citation type="submission" date="2021-01" db="EMBL/GenBank/DDBJ databases">
        <authorList>
            <person name="Corre E."/>
            <person name="Pelletier E."/>
            <person name="Niang G."/>
            <person name="Scheremetjew M."/>
            <person name="Finn R."/>
            <person name="Kale V."/>
            <person name="Holt S."/>
            <person name="Cochrane G."/>
            <person name="Meng A."/>
            <person name="Brown T."/>
            <person name="Cohen L."/>
        </authorList>
    </citation>
    <scope>NUCLEOTIDE SEQUENCE</scope>
    <source>
        <strain evidence="6">CCMP3346</strain>
    </source>
</reference>
<keyword evidence="4" id="KW-0449">Lipoprotein</keyword>
<gene>
    <name evidence="6" type="ORF">VBRA1451_LOCUS11609</name>
</gene>
<dbReference type="InterPro" id="IPR028846">
    <property type="entry name" value="Recoverin"/>
</dbReference>
<dbReference type="Gene3D" id="1.10.238.10">
    <property type="entry name" value="EF-hand"/>
    <property type="match status" value="1"/>
</dbReference>
<dbReference type="PANTHER" id="PTHR23055">
    <property type="entry name" value="CALCIUM BINDING PROTEINS"/>
    <property type="match status" value="1"/>
</dbReference>
<evidence type="ECO:0000256" key="5">
    <source>
        <dbReference type="SAM" id="MobiDB-lite"/>
    </source>
</evidence>
<evidence type="ECO:0000256" key="2">
    <source>
        <dbReference type="ARBA" id="ARBA00022707"/>
    </source>
</evidence>
<keyword evidence="3" id="KW-0677">Repeat</keyword>
<evidence type="ECO:0000256" key="4">
    <source>
        <dbReference type="ARBA" id="ARBA00023288"/>
    </source>
</evidence>
<evidence type="ECO:0008006" key="7">
    <source>
        <dbReference type="Google" id="ProtNLM"/>
    </source>
</evidence>
<protein>
    <recommendedName>
        <fullName evidence="7">EF-hand domain-containing protein</fullName>
    </recommendedName>
</protein>
<dbReference type="AlphaFoldDB" id="A0A7S1P320"/>
<accession>A0A7S1P320</accession>
<feature type="compositionally biased region" description="Polar residues" evidence="5">
    <location>
        <begin position="281"/>
        <end position="292"/>
    </location>
</feature>
<sequence length="292" mass="33577">MGCGASGMEKKLVFSKNELMRLAAPETHFTLEEVQVIYREFRRQAGHRKPMIGGLNPVQFLNLFDLANAVSYTFAERFIYLFWRHRTQGVIDIGFEEFIRVFSVWTRGSPSERLGLVFRLYDKHEKGYLLKQDIIDFLQSLFEGYQQSNILTYEKTSPEFKAQVELQAYDRETLARESHLLFDRIATDAIRAFHTRDDAELLWVDEFHAWLVNQPGILHFLCIPNDVNHWLDGGERPKPKPVPQMGVYYGFTRLPSLRKPPPANMSQNGGGKRPAPIADGSSGTPSRTHSEI</sequence>
<dbReference type="GO" id="GO:0005509">
    <property type="term" value="F:calcium ion binding"/>
    <property type="evidence" value="ECO:0007669"/>
    <property type="project" value="InterPro"/>
</dbReference>